<evidence type="ECO:0000313" key="3">
    <source>
        <dbReference type="EMBL" id="TDY59728.1"/>
    </source>
</evidence>
<name>A0A4R8M4R2_9BACT</name>
<gene>
    <name evidence="3" type="ORF">C8D99_11162</name>
</gene>
<dbReference type="InterPro" id="IPR005543">
    <property type="entry name" value="PASTA_dom"/>
</dbReference>
<accession>A0A4R8M4R2</accession>
<dbReference type="Pfam" id="PF03793">
    <property type="entry name" value="PASTA"/>
    <property type="match status" value="3"/>
</dbReference>
<feature type="domain" description="PASTA" evidence="2">
    <location>
        <begin position="96"/>
        <end position="163"/>
    </location>
</feature>
<feature type="compositionally biased region" description="Low complexity" evidence="1">
    <location>
        <begin position="308"/>
        <end position="321"/>
    </location>
</feature>
<reference evidence="3 4" key="1">
    <citation type="submission" date="2019-03" db="EMBL/GenBank/DDBJ databases">
        <title>Genomic Encyclopedia of Type Strains, Phase IV (KMG-IV): sequencing the most valuable type-strain genomes for metagenomic binning, comparative biology and taxonomic classification.</title>
        <authorList>
            <person name="Goeker M."/>
        </authorList>
    </citation>
    <scope>NUCLEOTIDE SEQUENCE [LARGE SCALE GENOMIC DNA]</scope>
    <source>
        <strain evidence="3 4">DSM 25964</strain>
    </source>
</reference>
<dbReference type="Proteomes" id="UP000295066">
    <property type="component" value="Unassembled WGS sequence"/>
</dbReference>
<comment type="caution">
    <text evidence="3">The sequence shown here is derived from an EMBL/GenBank/DDBJ whole genome shotgun (WGS) entry which is preliminary data.</text>
</comment>
<evidence type="ECO:0000259" key="2">
    <source>
        <dbReference type="PROSITE" id="PS51178"/>
    </source>
</evidence>
<keyword evidence="3" id="KW-0808">Transferase</keyword>
<feature type="domain" description="PASTA" evidence="2">
    <location>
        <begin position="31"/>
        <end position="95"/>
    </location>
</feature>
<dbReference type="CDD" id="cd06577">
    <property type="entry name" value="PASTA_pknB"/>
    <property type="match status" value="3"/>
</dbReference>
<keyword evidence="3" id="KW-0418">Kinase</keyword>
<keyword evidence="4" id="KW-1185">Reference proteome</keyword>
<dbReference type="AlphaFoldDB" id="A0A4R8M4R2"/>
<dbReference type="Gene3D" id="3.30.10.20">
    <property type="match status" value="3"/>
</dbReference>
<evidence type="ECO:0000313" key="4">
    <source>
        <dbReference type="Proteomes" id="UP000295066"/>
    </source>
</evidence>
<sequence length="387" mass="40990">MGRIFRWAVVLVILVILISGSVAFYTVFFGGKDLVIPPLREMSVLDAVDEAERIGLEVKIEQVESSIPAGTVLAQWPEAGTKVRRDKSIILKISRGGNKKAVPDLRGLENAQALKKIQELGFSAGDTVKIHDDTRPAGTVIAQNPAIPAVVDDARKIDLLVSLGPVPKDGRIPVPDIAQRDEAAGKDLLAQSGLKFGGAEYVSTQNTPEGMIMSTKPKAGTMVRLGDAVQIVVATNRRKTEPQKPETQVVAPGSAARPSGAVVVEEPPAQQQPRQVGPAGPVQTVLTPQQQELAGATGLPSGTPPASVPAASTGPAPTGTAKIRYQVPPLTKPLGLKIEMVDATGTKHLLGRDVKGGEFISLDAPFVREGVVTIYLGGEFVWQERYK</sequence>
<proteinExistence type="predicted"/>
<feature type="region of interest" description="Disordered" evidence="1">
    <location>
        <begin position="237"/>
        <end position="282"/>
    </location>
</feature>
<feature type="region of interest" description="Disordered" evidence="1">
    <location>
        <begin position="294"/>
        <end position="321"/>
    </location>
</feature>
<evidence type="ECO:0000256" key="1">
    <source>
        <dbReference type="SAM" id="MobiDB-lite"/>
    </source>
</evidence>
<protein>
    <submittedName>
        <fullName evidence="3">Serine/threonine-protein kinase</fullName>
    </submittedName>
</protein>
<organism evidence="3 4">
    <name type="scientific">Aminivibrio pyruvatiphilus</name>
    <dbReference type="NCBI Taxonomy" id="1005740"/>
    <lineage>
        <taxon>Bacteria</taxon>
        <taxon>Thermotogati</taxon>
        <taxon>Synergistota</taxon>
        <taxon>Synergistia</taxon>
        <taxon>Synergistales</taxon>
        <taxon>Aminobacteriaceae</taxon>
        <taxon>Aminivibrio</taxon>
    </lineage>
</organism>
<dbReference type="PROSITE" id="PS51178">
    <property type="entry name" value="PASTA"/>
    <property type="match status" value="2"/>
</dbReference>
<dbReference type="EMBL" id="SORI01000011">
    <property type="protein sequence ID" value="TDY59728.1"/>
    <property type="molecule type" value="Genomic_DNA"/>
</dbReference>
<dbReference type="SMART" id="SM00740">
    <property type="entry name" value="PASTA"/>
    <property type="match status" value="3"/>
</dbReference>
<dbReference type="GO" id="GO:0016301">
    <property type="term" value="F:kinase activity"/>
    <property type="evidence" value="ECO:0007669"/>
    <property type="project" value="UniProtKB-KW"/>
</dbReference>
<dbReference type="RefSeq" id="WP_243833886.1">
    <property type="nucleotide sequence ID" value="NZ_SORI01000011.1"/>
</dbReference>